<sequence length="139" mass="15603">TSFANPSVRIGTFIPTKFWTVSRLGHPGSIPALVLPSGGMAARHRNDVTAERLLFKLGARWPKWLEHEFTDRKVRGSNPTSASRLPLSRLGIPALVSPKRGMAVWRRKGATTERFFLSVVNPKVRTKKYQSHTSKYAIH</sequence>
<keyword evidence="2" id="KW-1185">Reference proteome</keyword>
<feature type="non-terminal residue" evidence="1">
    <location>
        <position position="1"/>
    </location>
</feature>
<proteinExistence type="predicted"/>
<gene>
    <name evidence="1" type="ORF">T265_13392</name>
</gene>
<evidence type="ECO:0000313" key="1">
    <source>
        <dbReference type="EMBL" id="KER29364.1"/>
    </source>
</evidence>
<feature type="non-terminal residue" evidence="1">
    <location>
        <position position="139"/>
    </location>
</feature>
<organism evidence="1 2">
    <name type="scientific">Opisthorchis viverrini</name>
    <name type="common">Southeast Asian liver fluke</name>
    <dbReference type="NCBI Taxonomy" id="6198"/>
    <lineage>
        <taxon>Eukaryota</taxon>
        <taxon>Metazoa</taxon>
        <taxon>Spiralia</taxon>
        <taxon>Lophotrochozoa</taxon>
        <taxon>Platyhelminthes</taxon>
        <taxon>Trematoda</taxon>
        <taxon>Digenea</taxon>
        <taxon>Opisthorchiida</taxon>
        <taxon>Opisthorchiata</taxon>
        <taxon>Opisthorchiidae</taxon>
        <taxon>Opisthorchis</taxon>
    </lineage>
</organism>
<dbReference type="EMBL" id="KL596680">
    <property type="protein sequence ID" value="KER29364.1"/>
    <property type="molecule type" value="Genomic_DNA"/>
</dbReference>
<dbReference type="GeneID" id="20327559"/>
<dbReference type="RefSeq" id="XP_009166925.1">
    <property type="nucleotide sequence ID" value="XM_009168661.1"/>
</dbReference>
<dbReference type="OrthoDB" id="775260at2759"/>
<name>A0A075AH50_OPIVI</name>
<dbReference type="KEGG" id="ovi:T265_13392"/>
<accession>A0A075AH50</accession>
<reference evidence="1 2" key="1">
    <citation type="submission" date="2013-11" db="EMBL/GenBank/DDBJ databases">
        <title>Opisthorchis viverrini - life in the bile duct.</title>
        <authorList>
            <person name="Young N.D."/>
            <person name="Nagarajan N."/>
            <person name="Lin S.J."/>
            <person name="Korhonen P.K."/>
            <person name="Jex A.R."/>
            <person name="Hall R.S."/>
            <person name="Safavi-Hemami H."/>
            <person name="Kaewkong W."/>
            <person name="Bertrand D."/>
            <person name="Gao S."/>
            <person name="Seet Q."/>
            <person name="Wongkham S."/>
            <person name="Teh B.T."/>
            <person name="Wongkham C."/>
            <person name="Intapan P.M."/>
            <person name="Maleewong W."/>
            <person name="Yang X."/>
            <person name="Hu M."/>
            <person name="Wang Z."/>
            <person name="Hofmann A."/>
            <person name="Sternberg P.W."/>
            <person name="Tan P."/>
            <person name="Wang J."/>
            <person name="Gasser R.B."/>
        </authorList>
    </citation>
    <scope>NUCLEOTIDE SEQUENCE [LARGE SCALE GENOMIC DNA]</scope>
</reference>
<dbReference type="CTD" id="20327559"/>
<protein>
    <submittedName>
        <fullName evidence="1">Uncharacterized protein</fullName>
    </submittedName>
</protein>
<dbReference type="AlphaFoldDB" id="A0A075AH50"/>
<evidence type="ECO:0000313" key="2">
    <source>
        <dbReference type="Proteomes" id="UP000054324"/>
    </source>
</evidence>
<dbReference type="Proteomes" id="UP000054324">
    <property type="component" value="Unassembled WGS sequence"/>
</dbReference>